<feature type="domain" description="NADPH-dependent FMN reductase-like" evidence="5">
    <location>
        <begin position="3"/>
        <end position="136"/>
    </location>
</feature>
<dbReference type="RefSeq" id="WP_144979699.1">
    <property type="nucleotide sequence ID" value="NZ_CP037920.1"/>
</dbReference>
<dbReference type="SUPFAM" id="SSF52218">
    <property type="entry name" value="Flavoproteins"/>
    <property type="match status" value="1"/>
</dbReference>
<sequence length="177" mass="19742">MQNVTIIATSLNPKSKSQILARQMESHLIADGVECQLFDLRDLNIEMCGTNESWGNEDIAKIAESVKQASHVVFAVPIYCYDVNSAAKNIIELTGRSFTNKVISFLCSAGGGGSYMSVMSFANHLMLDFRSVIVPRFLYTQDSDWSEEGTLDESIQERFELLINDMRMIQVDASLAE</sequence>
<dbReference type="Gene3D" id="3.40.50.360">
    <property type="match status" value="1"/>
</dbReference>
<dbReference type="InterPro" id="IPR005025">
    <property type="entry name" value="FMN_Rdtase-like_dom"/>
</dbReference>
<evidence type="ECO:0000313" key="7">
    <source>
        <dbReference type="Proteomes" id="UP000318704"/>
    </source>
</evidence>
<dbReference type="PANTHER" id="PTHR43408">
    <property type="entry name" value="FMN REDUCTASE (NADPH)"/>
    <property type="match status" value="1"/>
</dbReference>
<dbReference type="AlphaFoldDB" id="A0A517VNP9"/>
<name>A0A517VNP9_9PLAN</name>
<evidence type="ECO:0000313" key="6">
    <source>
        <dbReference type="EMBL" id="QDT94645.1"/>
    </source>
</evidence>
<dbReference type="Pfam" id="PF03358">
    <property type="entry name" value="FMN_red"/>
    <property type="match status" value="1"/>
</dbReference>
<organism evidence="6 7">
    <name type="scientific">Gimesia aquarii</name>
    <dbReference type="NCBI Taxonomy" id="2527964"/>
    <lineage>
        <taxon>Bacteria</taxon>
        <taxon>Pseudomonadati</taxon>
        <taxon>Planctomycetota</taxon>
        <taxon>Planctomycetia</taxon>
        <taxon>Planctomycetales</taxon>
        <taxon>Planctomycetaceae</taxon>
        <taxon>Gimesia</taxon>
    </lineage>
</organism>
<dbReference type="EMBL" id="CP037920">
    <property type="protein sequence ID" value="QDT94645.1"/>
    <property type="molecule type" value="Genomic_DNA"/>
</dbReference>
<reference evidence="6 7" key="1">
    <citation type="submission" date="2019-03" db="EMBL/GenBank/DDBJ databases">
        <title>Deep-cultivation of Planctomycetes and their phenomic and genomic characterization uncovers novel biology.</title>
        <authorList>
            <person name="Wiegand S."/>
            <person name="Jogler M."/>
            <person name="Boedeker C."/>
            <person name="Pinto D."/>
            <person name="Vollmers J."/>
            <person name="Rivas-Marin E."/>
            <person name="Kohn T."/>
            <person name="Peeters S.H."/>
            <person name="Heuer A."/>
            <person name="Rast P."/>
            <person name="Oberbeckmann S."/>
            <person name="Bunk B."/>
            <person name="Jeske O."/>
            <person name="Meyerdierks A."/>
            <person name="Storesund J.E."/>
            <person name="Kallscheuer N."/>
            <person name="Luecker S."/>
            <person name="Lage O.M."/>
            <person name="Pohl T."/>
            <person name="Merkel B.J."/>
            <person name="Hornburger P."/>
            <person name="Mueller R.-W."/>
            <person name="Bruemmer F."/>
            <person name="Labrenz M."/>
            <person name="Spormann A.M."/>
            <person name="Op den Camp H."/>
            <person name="Overmann J."/>
            <person name="Amann R."/>
            <person name="Jetten M.S.M."/>
            <person name="Mascher T."/>
            <person name="Medema M.H."/>
            <person name="Devos D.P."/>
            <person name="Kaster A.-K."/>
            <person name="Ovreas L."/>
            <person name="Rohde M."/>
            <person name="Galperin M.Y."/>
            <person name="Jogler C."/>
        </authorList>
    </citation>
    <scope>NUCLEOTIDE SEQUENCE [LARGE SCALE GENOMIC DNA]</scope>
    <source>
        <strain evidence="6 7">V144</strain>
    </source>
</reference>
<evidence type="ECO:0000256" key="3">
    <source>
        <dbReference type="ARBA" id="ARBA00022643"/>
    </source>
</evidence>
<keyword evidence="3" id="KW-0288">FMN</keyword>
<accession>A0A517VNP9</accession>
<dbReference type="GO" id="GO:0016491">
    <property type="term" value="F:oxidoreductase activity"/>
    <property type="evidence" value="ECO:0007669"/>
    <property type="project" value="UniProtKB-KW"/>
</dbReference>
<dbReference type="Proteomes" id="UP000318704">
    <property type="component" value="Chromosome"/>
</dbReference>
<dbReference type="PANTHER" id="PTHR43408:SF2">
    <property type="entry name" value="FMN REDUCTASE (NADPH)"/>
    <property type="match status" value="1"/>
</dbReference>
<keyword evidence="4 6" id="KW-0560">Oxidoreductase</keyword>
<proteinExistence type="inferred from homology"/>
<gene>
    <name evidence="6" type="ORF">V144x_00760</name>
</gene>
<dbReference type="KEGG" id="gaw:V144x_00760"/>
<comment type="similarity">
    <text evidence="1">Belongs to the SsuE family.</text>
</comment>
<evidence type="ECO:0000259" key="5">
    <source>
        <dbReference type="Pfam" id="PF03358"/>
    </source>
</evidence>
<evidence type="ECO:0000256" key="4">
    <source>
        <dbReference type="ARBA" id="ARBA00023002"/>
    </source>
</evidence>
<evidence type="ECO:0000256" key="1">
    <source>
        <dbReference type="ARBA" id="ARBA00005990"/>
    </source>
</evidence>
<keyword evidence="2" id="KW-0285">Flavoprotein</keyword>
<evidence type="ECO:0000256" key="2">
    <source>
        <dbReference type="ARBA" id="ARBA00022630"/>
    </source>
</evidence>
<dbReference type="EC" id="1.5.1.45" evidence="6"/>
<dbReference type="InterPro" id="IPR051814">
    <property type="entry name" value="NAD(P)H-dep_FMN_reductase"/>
</dbReference>
<dbReference type="InterPro" id="IPR029039">
    <property type="entry name" value="Flavoprotein-like_sf"/>
</dbReference>
<protein>
    <submittedName>
        <fullName evidence="6">NAD(P)H-dependent FAD/FMN reductase</fullName>
        <ecNumber evidence="6">1.5.1.45</ecNumber>
    </submittedName>
</protein>